<organism evidence="2 3">
    <name type="scientific">Anaeromonas frigoriresistens</name>
    <dbReference type="NCBI Taxonomy" id="2683708"/>
    <lineage>
        <taxon>Bacteria</taxon>
        <taxon>Bacillati</taxon>
        <taxon>Bacillota</taxon>
        <taxon>Tissierellia</taxon>
        <taxon>Tissierellales</taxon>
        <taxon>Thermohalobacteraceae</taxon>
        <taxon>Anaeromonas</taxon>
    </lineage>
</organism>
<reference evidence="2" key="1">
    <citation type="submission" date="2019-12" db="EMBL/GenBank/DDBJ databases">
        <title>Clostridiaceae gen. nov. sp. nov., isolated from sediment in Xinjiang, China.</title>
        <authorList>
            <person name="Zhang R."/>
        </authorList>
    </citation>
    <scope>NUCLEOTIDE SEQUENCE</scope>
    <source>
        <strain evidence="2">D2Q-11</strain>
    </source>
</reference>
<evidence type="ECO:0000313" key="3">
    <source>
        <dbReference type="Proteomes" id="UP000724672"/>
    </source>
</evidence>
<proteinExistence type="predicted"/>
<protein>
    <submittedName>
        <fullName evidence="2">Uncharacterized protein</fullName>
    </submittedName>
</protein>
<dbReference type="Proteomes" id="UP000724672">
    <property type="component" value="Unassembled WGS sequence"/>
</dbReference>
<feature type="transmembrane region" description="Helical" evidence="1">
    <location>
        <begin position="20"/>
        <end position="41"/>
    </location>
</feature>
<accession>A0A942Z5V3</accession>
<comment type="caution">
    <text evidence="2">The sequence shown here is derived from an EMBL/GenBank/DDBJ whole genome shotgun (WGS) entry which is preliminary data.</text>
</comment>
<evidence type="ECO:0000313" key="2">
    <source>
        <dbReference type="EMBL" id="MBS4537831.1"/>
    </source>
</evidence>
<keyword evidence="1" id="KW-0472">Membrane</keyword>
<keyword evidence="3" id="KW-1185">Reference proteome</keyword>
<dbReference type="EMBL" id="WSFT01000022">
    <property type="protein sequence ID" value="MBS4537831.1"/>
    <property type="molecule type" value="Genomic_DNA"/>
</dbReference>
<keyword evidence="1" id="KW-0812">Transmembrane</keyword>
<dbReference type="RefSeq" id="WP_203365762.1">
    <property type="nucleotide sequence ID" value="NZ_WSFT01000022.1"/>
</dbReference>
<keyword evidence="1" id="KW-1133">Transmembrane helix</keyword>
<name>A0A942Z5V3_9FIRM</name>
<evidence type="ECO:0000256" key="1">
    <source>
        <dbReference type="SAM" id="Phobius"/>
    </source>
</evidence>
<sequence length="55" mass="6380">MKHGINPYRTADFLDATPFVFYVFVMLAVMMDSILLGTGRFNSIATVYNKLIYRR</sequence>
<dbReference type="AlphaFoldDB" id="A0A942Z5V3"/>
<gene>
    <name evidence="2" type="ORF">GOQ27_05120</name>
</gene>